<feature type="compositionally biased region" description="Basic and acidic residues" evidence="1">
    <location>
        <begin position="228"/>
        <end position="239"/>
    </location>
</feature>
<reference evidence="2 3" key="1">
    <citation type="submission" date="2016-02" db="EMBL/GenBank/DDBJ databases">
        <title>Genome analysis of coral dinoflagellate symbionts highlights evolutionary adaptations to a symbiotic lifestyle.</title>
        <authorList>
            <person name="Aranda M."/>
            <person name="Li Y."/>
            <person name="Liew Y.J."/>
            <person name="Baumgarten S."/>
            <person name="Simakov O."/>
            <person name="Wilson M."/>
            <person name="Piel J."/>
            <person name="Ashoor H."/>
            <person name="Bougouffa S."/>
            <person name="Bajic V.B."/>
            <person name="Ryu T."/>
            <person name="Ravasi T."/>
            <person name="Bayer T."/>
            <person name="Micklem G."/>
            <person name="Kim H."/>
            <person name="Bhak J."/>
            <person name="Lajeunesse T.C."/>
            <person name="Voolstra C.R."/>
        </authorList>
    </citation>
    <scope>NUCLEOTIDE SEQUENCE [LARGE SCALE GENOMIC DNA]</scope>
    <source>
        <strain evidence="2 3">CCMP2467</strain>
    </source>
</reference>
<feature type="compositionally biased region" description="Polar residues" evidence="1">
    <location>
        <begin position="135"/>
        <end position="163"/>
    </location>
</feature>
<evidence type="ECO:0000313" key="3">
    <source>
        <dbReference type="Proteomes" id="UP000186817"/>
    </source>
</evidence>
<evidence type="ECO:0000256" key="1">
    <source>
        <dbReference type="SAM" id="MobiDB-lite"/>
    </source>
</evidence>
<proteinExistence type="predicted"/>
<accession>A0A1Q9CGV9</accession>
<feature type="compositionally biased region" description="Polar residues" evidence="1">
    <location>
        <begin position="256"/>
        <end position="274"/>
    </location>
</feature>
<keyword evidence="3" id="KW-1185">Reference proteome</keyword>
<comment type="caution">
    <text evidence="2">The sequence shown here is derived from an EMBL/GenBank/DDBJ whole genome shotgun (WGS) entry which is preliminary data.</text>
</comment>
<protein>
    <submittedName>
        <fullName evidence="2">Uncharacterized protein</fullName>
    </submittedName>
</protein>
<dbReference type="OrthoDB" id="410248at2759"/>
<sequence length="586" mass="65275">MGRHGPWGQQDLLDVLEYLHSASAELKLHDADHVIDFGELDDVLERLEGRFHQERAQRLDMEVQLQAISRANFALQCNLNWMTLHSHQLQWKLYCANEQLEDCTKHCHQLASWFIPAEQHHWQDMSAELPDPERGSTSWGGTDSNRSWSCGSTHSNESSTCAGTDSKCGRAGSNESSSCIITSNESATSDRDDGTDSGGSTCVPPEQRVLFDEDEDTQDGDWVLIPEDAHDEEHRHGEDGTVSLNRTTSEDRFVQSGASRAMESTQSVERTQLISDDEFESRRSQGSSQEDSRMDAACQTDFEDGTVGWSLPETSATICSDGPMVGGGEFAPYDLLLPSMLPYLSVKDLVNWRRLSQQTRSPEALIQHVAGLGSMERPESVVNFADMTFSQKHRAASFGNDAAQKLHDCRNWCLSLAFKGKTHFAESHVKRIVGENLQWLLRHNQSSDAAVVGAAGQALFNCAAKGLPFVQQMIAAAMLERADCLIQSGIRANIERIWDCFETLLFTLRSLSMRERQTCASLLVKLLLEYGSPKGKTVLEKLNLLWIVDDDPKRTYADVVQQLRIFAKSPASEGLTAEIEDLVLFA</sequence>
<evidence type="ECO:0000313" key="2">
    <source>
        <dbReference type="EMBL" id="OLP82087.1"/>
    </source>
</evidence>
<dbReference type="EMBL" id="LSRX01001225">
    <property type="protein sequence ID" value="OLP82087.1"/>
    <property type="molecule type" value="Genomic_DNA"/>
</dbReference>
<feature type="region of interest" description="Disordered" evidence="1">
    <location>
        <begin position="127"/>
        <end position="205"/>
    </location>
</feature>
<name>A0A1Q9CGV9_SYMMI</name>
<feature type="region of interest" description="Disordered" evidence="1">
    <location>
        <begin position="228"/>
        <end position="294"/>
    </location>
</feature>
<gene>
    <name evidence="2" type="ORF">AK812_SmicGene37298</name>
</gene>
<dbReference type="Proteomes" id="UP000186817">
    <property type="component" value="Unassembled WGS sequence"/>
</dbReference>
<feature type="compositionally biased region" description="Polar residues" evidence="1">
    <location>
        <begin position="173"/>
        <end position="187"/>
    </location>
</feature>
<dbReference type="AlphaFoldDB" id="A0A1Q9CGV9"/>
<organism evidence="2 3">
    <name type="scientific">Symbiodinium microadriaticum</name>
    <name type="common">Dinoflagellate</name>
    <name type="synonym">Zooxanthella microadriatica</name>
    <dbReference type="NCBI Taxonomy" id="2951"/>
    <lineage>
        <taxon>Eukaryota</taxon>
        <taxon>Sar</taxon>
        <taxon>Alveolata</taxon>
        <taxon>Dinophyceae</taxon>
        <taxon>Suessiales</taxon>
        <taxon>Symbiodiniaceae</taxon>
        <taxon>Symbiodinium</taxon>
    </lineage>
</organism>